<evidence type="ECO:0000256" key="1">
    <source>
        <dbReference type="SAM" id="SignalP"/>
    </source>
</evidence>
<proteinExistence type="predicted"/>
<accession>A0ABP6UIS2</accession>
<comment type="caution">
    <text evidence="3">The sequence shown here is derived from an EMBL/GenBank/DDBJ whole genome shotgun (WGS) entry which is preliminary data.</text>
</comment>
<dbReference type="RefSeq" id="WP_345044163.1">
    <property type="nucleotide sequence ID" value="NZ_BAABBA010000023.1"/>
</dbReference>
<dbReference type="InterPro" id="IPR013974">
    <property type="entry name" value="SAF"/>
</dbReference>
<dbReference type="Proteomes" id="UP001499841">
    <property type="component" value="Unassembled WGS sequence"/>
</dbReference>
<gene>
    <name evidence="3" type="ORF">GCM10022262_35490</name>
</gene>
<feature type="domain" description="SAF" evidence="2">
    <location>
        <begin position="52"/>
        <end position="114"/>
    </location>
</feature>
<keyword evidence="4" id="KW-1185">Reference proteome</keyword>
<name>A0ABP6UIS2_9MICO</name>
<sequence>MRARTPVPPSRSPAARARRLLWRRRHLLAALCLACAAAVAVTALRPPDPPAERVLTLAADLPAGSVLAADDVRVEALPVGSQPAGVLRDADDAVGRPLAVGLAAGTALQPAMLAGPGLASAAPPGTVVVPVPVADAATARLAEPGQRIDLVAAGSDTGVEVKAEVVARDVVVLATWTPESGGGLLEPGTGSVTYLYVAASDRVATVLVGSSAWAPLRAVLRSP</sequence>
<evidence type="ECO:0000313" key="3">
    <source>
        <dbReference type="EMBL" id="GAA3509221.1"/>
    </source>
</evidence>
<dbReference type="EMBL" id="BAABBA010000023">
    <property type="protein sequence ID" value="GAA3509221.1"/>
    <property type="molecule type" value="Genomic_DNA"/>
</dbReference>
<dbReference type="Gene3D" id="3.90.1210.10">
    <property type="entry name" value="Antifreeze-like/N-acetylneuraminic acid synthase C-terminal domain"/>
    <property type="match status" value="1"/>
</dbReference>
<feature type="chain" id="PRO_5045548857" evidence="1">
    <location>
        <begin position="41"/>
        <end position="223"/>
    </location>
</feature>
<protein>
    <submittedName>
        <fullName evidence="3">SAF domain-containing protein</fullName>
    </submittedName>
</protein>
<feature type="signal peptide" evidence="1">
    <location>
        <begin position="1"/>
        <end position="40"/>
    </location>
</feature>
<reference evidence="4" key="1">
    <citation type="journal article" date="2019" name="Int. J. Syst. Evol. Microbiol.">
        <title>The Global Catalogue of Microorganisms (GCM) 10K type strain sequencing project: providing services to taxonomists for standard genome sequencing and annotation.</title>
        <authorList>
            <consortium name="The Broad Institute Genomics Platform"/>
            <consortium name="The Broad Institute Genome Sequencing Center for Infectious Disease"/>
            <person name="Wu L."/>
            <person name="Ma J."/>
        </authorList>
    </citation>
    <scope>NUCLEOTIDE SEQUENCE [LARGE SCALE GENOMIC DNA]</scope>
    <source>
        <strain evidence="4">JCM 17459</strain>
    </source>
</reference>
<evidence type="ECO:0000259" key="2">
    <source>
        <dbReference type="SMART" id="SM00858"/>
    </source>
</evidence>
<dbReference type="SMART" id="SM00858">
    <property type="entry name" value="SAF"/>
    <property type="match status" value="1"/>
</dbReference>
<organism evidence="3 4">
    <name type="scientific">Georgenia daeguensis</name>
    <dbReference type="NCBI Taxonomy" id="908355"/>
    <lineage>
        <taxon>Bacteria</taxon>
        <taxon>Bacillati</taxon>
        <taxon>Actinomycetota</taxon>
        <taxon>Actinomycetes</taxon>
        <taxon>Micrococcales</taxon>
        <taxon>Bogoriellaceae</taxon>
        <taxon>Georgenia</taxon>
    </lineage>
</organism>
<keyword evidence="1" id="KW-0732">Signal</keyword>
<dbReference type="Pfam" id="PF08666">
    <property type="entry name" value="SAF"/>
    <property type="match status" value="1"/>
</dbReference>
<evidence type="ECO:0000313" key="4">
    <source>
        <dbReference type="Proteomes" id="UP001499841"/>
    </source>
</evidence>
<dbReference type="CDD" id="cd11614">
    <property type="entry name" value="SAF_CpaB_FlgA_like"/>
    <property type="match status" value="1"/>
</dbReference>